<dbReference type="AlphaFoldDB" id="A0A4D7ATS4"/>
<feature type="domain" description="Activator of Hsp90 ATPase homologue 1/2-like C-terminal" evidence="2">
    <location>
        <begin position="22"/>
        <end position="121"/>
    </location>
</feature>
<dbReference type="InterPro" id="IPR023393">
    <property type="entry name" value="START-like_dom_sf"/>
</dbReference>
<name>A0A4D7ATS4_9HYPH</name>
<dbReference type="Proteomes" id="UP000298781">
    <property type="component" value="Chromosome"/>
</dbReference>
<accession>A0A4D7ATS4</accession>
<comment type="similarity">
    <text evidence="1">Belongs to the AHA1 family.</text>
</comment>
<dbReference type="KEGG" id="pstg:E8M01_01355"/>
<dbReference type="OrthoDB" id="9803476at2"/>
<evidence type="ECO:0000313" key="3">
    <source>
        <dbReference type="EMBL" id="QCI63005.1"/>
    </source>
</evidence>
<dbReference type="SUPFAM" id="SSF55961">
    <property type="entry name" value="Bet v1-like"/>
    <property type="match status" value="1"/>
</dbReference>
<protein>
    <recommendedName>
        <fullName evidence="2">Activator of Hsp90 ATPase homologue 1/2-like C-terminal domain-containing protein</fullName>
    </recommendedName>
</protein>
<dbReference type="Pfam" id="PF08327">
    <property type="entry name" value="AHSA1"/>
    <property type="match status" value="1"/>
</dbReference>
<dbReference type="EMBL" id="CP039690">
    <property type="protein sequence ID" value="QCI63005.1"/>
    <property type="molecule type" value="Genomic_DNA"/>
</dbReference>
<gene>
    <name evidence="3" type="ORF">E8M01_01355</name>
</gene>
<dbReference type="Gene3D" id="3.30.530.20">
    <property type="match status" value="1"/>
</dbReference>
<evidence type="ECO:0000256" key="1">
    <source>
        <dbReference type="ARBA" id="ARBA00006817"/>
    </source>
</evidence>
<evidence type="ECO:0000313" key="4">
    <source>
        <dbReference type="Proteomes" id="UP000298781"/>
    </source>
</evidence>
<reference evidence="3 4" key="1">
    <citation type="submission" date="2019-04" db="EMBL/GenBank/DDBJ databases">
        <title>Phreatobacter aquaticus sp. nov.</title>
        <authorList>
            <person name="Choi A."/>
        </authorList>
    </citation>
    <scope>NUCLEOTIDE SEQUENCE [LARGE SCALE GENOMIC DNA]</scope>
    <source>
        <strain evidence="3 4">KCTC 52518</strain>
    </source>
</reference>
<organism evidence="3 4">
    <name type="scientific">Phreatobacter stygius</name>
    <dbReference type="NCBI Taxonomy" id="1940610"/>
    <lineage>
        <taxon>Bacteria</taxon>
        <taxon>Pseudomonadati</taxon>
        <taxon>Pseudomonadota</taxon>
        <taxon>Alphaproteobacteria</taxon>
        <taxon>Hyphomicrobiales</taxon>
        <taxon>Phreatobacteraceae</taxon>
        <taxon>Phreatobacter</taxon>
    </lineage>
</organism>
<dbReference type="InterPro" id="IPR013538">
    <property type="entry name" value="ASHA1/2-like_C"/>
</dbReference>
<evidence type="ECO:0000259" key="2">
    <source>
        <dbReference type="Pfam" id="PF08327"/>
    </source>
</evidence>
<keyword evidence="4" id="KW-1185">Reference proteome</keyword>
<sequence length="134" mass="14318">MKQPSETHEDPAALSFEVELEAPLAKVWRALTVPELVERWLPARPAGPRPGTEATQRPPAVRLDVLDCEPGQWIRYRWREAGGGLPDSVVTFRLDANAAGGTTLGIVHVVGVPVQALAPAGAANSNTPLMLRAA</sequence>
<dbReference type="RefSeq" id="WP_136958468.1">
    <property type="nucleotide sequence ID" value="NZ_CP039690.1"/>
</dbReference>
<proteinExistence type="inferred from homology"/>